<sequence length="499" mass="55973">MSFGCVSTKSIPLTNMLAYTSASNPVTLALLAVHLSTLCLAGASLPDRPFNVVWNVPSKTCKKKFGVDLKLEQYDIVVNPGQAFLGPYVSLIYELKLGMCPSYHDYHLDKAIHGGLPQTVDLACHKEKVADDIARLVPDADYQGLGIIDWESWRPLYERNWARKTIYRKQSQELVKERHPDLSEKEVKVKAREEFETAARAMMEDTLTLVKSLRPGGFWGFYLFPDCYNTPGSIRSRKGKTYGCPQKVQDQNDKLSWLWEASTGLYPSVYVTYLFKNMVNTEQFVRGKVTEAFRVMESRQGGDIPIYPYMWLSIVLSCRYREEIEYVTQADLVHSIGEIAGLGSAGVVIWGASLDVNSKEKCLQLEEYVRTVFGPYAKKITATAAECGERECSGHGRCVTNYETAISHEMMQGAGGLEQAQALQVDDFPDITQLTPEELAALDEEEDAPFFQAEDDEEPGGASEEMLEYFQQMELQPGREGVTCRCYSGWAGESCAEEL</sequence>
<dbReference type="GO" id="GO:0004415">
    <property type="term" value="F:hyalurononglucosaminidase activity"/>
    <property type="evidence" value="ECO:0007669"/>
    <property type="project" value="UniProtKB-UniRule"/>
</dbReference>
<evidence type="ECO:0000256" key="4">
    <source>
        <dbReference type="ARBA" id="ARBA00023157"/>
    </source>
</evidence>
<dbReference type="InterPro" id="IPR013785">
    <property type="entry name" value="Aldolase_TIM"/>
</dbReference>
<evidence type="ECO:0000256" key="3">
    <source>
        <dbReference type="ARBA" id="ARBA00022801"/>
    </source>
</evidence>
<dbReference type="InterPro" id="IPR018155">
    <property type="entry name" value="Hyaluronidase"/>
</dbReference>
<dbReference type="Proteomes" id="UP000515135">
    <property type="component" value="Unplaced"/>
</dbReference>
<keyword evidence="3 6" id="KW-0378">Hydrolase</keyword>
<keyword evidence="5 6" id="KW-0326">Glycosidase</keyword>
<reference evidence="8" key="1">
    <citation type="submission" date="2025-08" db="UniProtKB">
        <authorList>
            <consortium name="RefSeq"/>
        </authorList>
    </citation>
    <scope>IDENTIFICATION</scope>
    <source>
        <tissue evidence="8">Gonad</tissue>
    </source>
</reference>
<keyword evidence="4" id="KW-1015">Disulfide bond</keyword>
<keyword evidence="7" id="KW-1185">Reference proteome</keyword>
<comment type="catalytic activity">
    <reaction evidence="1 6">
        <text>Random hydrolysis of (1-&gt;4)-linkages between N-acetyl-beta-D-glucosamine and D-glucuronate residues in hyaluronate.</text>
        <dbReference type="EC" id="3.2.1.35"/>
    </reaction>
</comment>
<accession>A0A6P4YF66</accession>
<name>A0A6P4YF66_BRABE</name>
<dbReference type="PANTHER" id="PTHR11769">
    <property type="entry name" value="HYALURONIDASE"/>
    <property type="match status" value="1"/>
</dbReference>
<comment type="similarity">
    <text evidence="2 6">Belongs to the glycosyl hydrolase 56 family.</text>
</comment>
<organism evidence="7 8">
    <name type="scientific">Branchiostoma belcheri</name>
    <name type="common">Amphioxus</name>
    <dbReference type="NCBI Taxonomy" id="7741"/>
    <lineage>
        <taxon>Eukaryota</taxon>
        <taxon>Metazoa</taxon>
        <taxon>Chordata</taxon>
        <taxon>Cephalochordata</taxon>
        <taxon>Leptocardii</taxon>
        <taxon>Amphioxiformes</taxon>
        <taxon>Branchiostomatidae</taxon>
        <taxon>Branchiostoma</taxon>
    </lineage>
</organism>
<dbReference type="SUPFAM" id="SSF51445">
    <property type="entry name" value="(Trans)glycosidases"/>
    <property type="match status" value="1"/>
</dbReference>
<dbReference type="PRINTS" id="PR00846">
    <property type="entry name" value="GLHYDRLASE56"/>
</dbReference>
<protein>
    <recommendedName>
        <fullName evidence="6">Hyaluronidase</fullName>
        <ecNumber evidence="6">3.2.1.35</ecNumber>
    </recommendedName>
</protein>
<dbReference type="OrthoDB" id="5796153at2759"/>
<dbReference type="Gene3D" id="3.20.20.70">
    <property type="entry name" value="Aldolase class I"/>
    <property type="match status" value="1"/>
</dbReference>
<dbReference type="PANTHER" id="PTHR11769:SF38">
    <property type="entry name" value="HYALURONIDASE-1-LIKE"/>
    <property type="match status" value="1"/>
</dbReference>
<proteinExistence type="inferred from homology"/>
<dbReference type="GO" id="GO:0030214">
    <property type="term" value="P:hyaluronan catabolic process"/>
    <property type="evidence" value="ECO:0007669"/>
    <property type="project" value="TreeGrafter"/>
</dbReference>
<dbReference type="Pfam" id="PF01630">
    <property type="entry name" value="Glyco_hydro_56"/>
    <property type="match status" value="1"/>
</dbReference>
<evidence type="ECO:0000256" key="6">
    <source>
        <dbReference type="RuleBase" id="RU610713"/>
    </source>
</evidence>
<dbReference type="FunFam" id="3.20.20.70:FF:000065">
    <property type="entry name" value="Hyaluronidase"/>
    <property type="match status" value="1"/>
</dbReference>
<dbReference type="GeneID" id="109472528"/>
<dbReference type="RefSeq" id="XP_019627870.1">
    <property type="nucleotide sequence ID" value="XM_019772311.1"/>
</dbReference>
<evidence type="ECO:0000256" key="1">
    <source>
        <dbReference type="ARBA" id="ARBA00000251"/>
    </source>
</evidence>
<gene>
    <name evidence="8" type="primary">LOC109472528</name>
</gene>
<evidence type="ECO:0000256" key="5">
    <source>
        <dbReference type="ARBA" id="ARBA00023295"/>
    </source>
</evidence>
<dbReference type="AlphaFoldDB" id="A0A6P4YF66"/>
<dbReference type="InterPro" id="IPR017853">
    <property type="entry name" value="GH"/>
</dbReference>
<evidence type="ECO:0000313" key="8">
    <source>
        <dbReference type="RefSeq" id="XP_019627870.1"/>
    </source>
</evidence>
<dbReference type="EC" id="3.2.1.35" evidence="6"/>
<evidence type="ECO:0000313" key="7">
    <source>
        <dbReference type="Proteomes" id="UP000515135"/>
    </source>
</evidence>
<dbReference type="KEGG" id="bbel:109472528"/>
<dbReference type="GO" id="GO:0005975">
    <property type="term" value="P:carbohydrate metabolic process"/>
    <property type="evidence" value="ECO:0007669"/>
    <property type="project" value="InterPro"/>
</dbReference>
<evidence type="ECO:0000256" key="2">
    <source>
        <dbReference type="ARBA" id="ARBA00008871"/>
    </source>
</evidence>